<dbReference type="GO" id="GO:0004059">
    <property type="term" value="F:aralkylamine N-acetyltransferase activity"/>
    <property type="evidence" value="ECO:0007669"/>
    <property type="project" value="TreeGrafter"/>
</dbReference>
<dbReference type="Proteomes" id="UP000307440">
    <property type="component" value="Unassembled WGS sequence"/>
</dbReference>
<dbReference type="Pfam" id="PF13673">
    <property type="entry name" value="Acetyltransf_10"/>
    <property type="match status" value="1"/>
</dbReference>
<evidence type="ECO:0000313" key="7">
    <source>
        <dbReference type="EMBL" id="TFK23309.1"/>
    </source>
</evidence>
<keyword evidence="4" id="KW-0653">Protein transport</keyword>
<protein>
    <submittedName>
        <fullName evidence="7">Acyl-CoA N-acyltransferase</fullName>
    </submittedName>
</protein>
<dbReference type="PANTHER" id="PTHR10908:SF0">
    <property type="entry name" value="SEROTONIN N-ACETYLTRANSFERASE"/>
    <property type="match status" value="1"/>
</dbReference>
<gene>
    <name evidence="7" type="ORF">FA15DRAFT_681217</name>
</gene>
<proteinExistence type="predicted"/>
<dbReference type="STRING" id="230819.A0A5C3KRR0"/>
<dbReference type="OrthoDB" id="30840at2759"/>
<dbReference type="PANTHER" id="PTHR10908">
    <property type="entry name" value="SEROTONIN N-ACETYLTRANSFERASE"/>
    <property type="match status" value="1"/>
</dbReference>
<dbReference type="CDD" id="cd04301">
    <property type="entry name" value="NAT_SF"/>
    <property type="match status" value="1"/>
</dbReference>
<name>A0A5C3KRR0_COPMA</name>
<dbReference type="InterPro" id="IPR011323">
    <property type="entry name" value="Mss4/transl-control_tumour"/>
</dbReference>
<dbReference type="SUPFAM" id="SSF51316">
    <property type="entry name" value="Mss4-like"/>
    <property type="match status" value="1"/>
</dbReference>
<evidence type="ECO:0000313" key="8">
    <source>
        <dbReference type="Proteomes" id="UP000307440"/>
    </source>
</evidence>
<dbReference type="Gene3D" id="3.40.630.30">
    <property type="match status" value="1"/>
</dbReference>
<dbReference type="InterPro" id="IPR000182">
    <property type="entry name" value="GNAT_dom"/>
</dbReference>
<evidence type="ECO:0000256" key="5">
    <source>
        <dbReference type="ARBA" id="ARBA00023315"/>
    </source>
</evidence>
<evidence type="ECO:0000256" key="2">
    <source>
        <dbReference type="ARBA" id="ARBA00022658"/>
    </source>
</evidence>
<dbReference type="Gene3D" id="2.170.150.10">
    <property type="entry name" value="Metal Binding Protein, Guanine Nucleotide Exchange Factor, Chain A"/>
    <property type="match status" value="1"/>
</dbReference>
<keyword evidence="8" id="KW-1185">Reference proteome</keyword>
<organism evidence="7 8">
    <name type="scientific">Coprinopsis marcescibilis</name>
    <name type="common">Agaric fungus</name>
    <name type="synonym">Psathyrella marcescibilis</name>
    <dbReference type="NCBI Taxonomy" id="230819"/>
    <lineage>
        <taxon>Eukaryota</taxon>
        <taxon>Fungi</taxon>
        <taxon>Dikarya</taxon>
        <taxon>Basidiomycota</taxon>
        <taxon>Agaricomycotina</taxon>
        <taxon>Agaricomycetes</taxon>
        <taxon>Agaricomycetidae</taxon>
        <taxon>Agaricales</taxon>
        <taxon>Agaricineae</taxon>
        <taxon>Psathyrellaceae</taxon>
        <taxon>Coprinopsis</taxon>
    </lineage>
</organism>
<reference evidence="7 8" key="1">
    <citation type="journal article" date="2019" name="Nat. Ecol. Evol.">
        <title>Megaphylogeny resolves global patterns of mushroom evolution.</title>
        <authorList>
            <person name="Varga T."/>
            <person name="Krizsan K."/>
            <person name="Foldi C."/>
            <person name="Dima B."/>
            <person name="Sanchez-Garcia M."/>
            <person name="Sanchez-Ramirez S."/>
            <person name="Szollosi G.J."/>
            <person name="Szarkandi J.G."/>
            <person name="Papp V."/>
            <person name="Albert L."/>
            <person name="Andreopoulos W."/>
            <person name="Angelini C."/>
            <person name="Antonin V."/>
            <person name="Barry K.W."/>
            <person name="Bougher N.L."/>
            <person name="Buchanan P."/>
            <person name="Buyck B."/>
            <person name="Bense V."/>
            <person name="Catcheside P."/>
            <person name="Chovatia M."/>
            <person name="Cooper J."/>
            <person name="Damon W."/>
            <person name="Desjardin D."/>
            <person name="Finy P."/>
            <person name="Geml J."/>
            <person name="Haridas S."/>
            <person name="Hughes K."/>
            <person name="Justo A."/>
            <person name="Karasinski D."/>
            <person name="Kautmanova I."/>
            <person name="Kiss B."/>
            <person name="Kocsube S."/>
            <person name="Kotiranta H."/>
            <person name="LaButti K.M."/>
            <person name="Lechner B.E."/>
            <person name="Liimatainen K."/>
            <person name="Lipzen A."/>
            <person name="Lukacs Z."/>
            <person name="Mihaltcheva S."/>
            <person name="Morgado L.N."/>
            <person name="Niskanen T."/>
            <person name="Noordeloos M.E."/>
            <person name="Ohm R.A."/>
            <person name="Ortiz-Santana B."/>
            <person name="Ovrebo C."/>
            <person name="Racz N."/>
            <person name="Riley R."/>
            <person name="Savchenko A."/>
            <person name="Shiryaev A."/>
            <person name="Soop K."/>
            <person name="Spirin V."/>
            <person name="Szebenyi C."/>
            <person name="Tomsovsky M."/>
            <person name="Tulloss R.E."/>
            <person name="Uehling J."/>
            <person name="Grigoriev I.V."/>
            <person name="Vagvolgyi C."/>
            <person name="Papp T."/>
            <person name="Martin F.M."/>
            <person name="Miettinen O."/>
            <person name="Hibbett D.S."/>
            <person name="Nagy L.G."/>
        </authorList>
    </citation>
    <scope>NUCLEOTIDE SEQUENCE [LARGE SCALE GENOMIC DNA]</scope>
    <source>
        <strain evidence="7 8">CBS 121175</strain>
    </source>
</reference>
<dbReference type="InterPro" id="IPR016181">
    <property type="entry name" value="Acyl_CoA_acyltransferase"/>
</dbReference>
<dbReference type="PROSITE" id="PS51796">
    <property type="entry name" value="MSS4"/>
    <property type="match status" value="1"/>
</dbReference>
<evidence type="ECO:0000259" key="6">
    <source>
        <dbReference type="PROSITE" id="PS51186"/>
    </source>
</evidence>
<sequence length="347" mass="38034">MATPDILFDLIKSDEVKIALEIEQEGYPADEAGTLESFSLRQSQAGSLFLGAFLPSTEGGRKLIGYVCSTLSPDKTLTHDSMSHHVPESSSICIHSVCIAKEFKGQGVGLQLLKEYVKRVRSAEGNPYERILLITHDDLREFYEKAGFEWVGESPVIHGSKPWYEMRIVLSGEGVASAGDGAPQISPEALRALLQPSSQTRSPEFVPDFQGGIDDLVVPDPNELGSSVNKYDFLCPRGCRSIILKSGSARIVERTSVIMEPETSRRNPLLAALPPPPETANWWLVSGSPMTFENIGFTRPVEAIPIIPGERTKLLICAECDLGPLGWCVEGGSEFWLAVSRVGYRRE</sequence>
<dbReference type="AlphaFoldDB" id="A0A5C3KRR0"/>
<dbReference type="PROSITE" id="PS51186">
    <property type="entry name" value="GNAT"/>
    <property type="match status" value="1"/>
</dbReference>
<keyword evidence="2" id="KW-0344">Guanine-nucleotide releasing factor</keyword>
<feature type="domain" description="N-acetyltransferase" evidence="6">
    <location>
        <begin position="6"/>
        <end position="171"/>
    </location>
</feature>
<dbReference type="Pfam" id="PF04421">
    <property type="entry name" value="Mss4"/>
    <property type="match status" value="1"/>
</dbReference>
<keyword evidence="3 7" id="KW-0808">Transferase</keyword>
<accession>A0A5C3KRR0</accession>
<dbReference type="GO" id="GO:0005737">
    <property type="term" value="C:cytoplasm"/>
    <property type="evidence" value="ECO:0007669"/>
    <property type="project" value="TreeGrafter"/>
</dbReference>
<dbReference type="GO" id="GO:0015031">
    <property type="term" value="P:protein transport"/>
    <property type="evidence" value="ECO:0007669"/>
    <property type="project" value="UniProtKB-KW"/>
</dbReference>
<dbReference type="SUPFAM" id="SSF55729">
    <property type="entry name" value="Acyl-CoA N-acyltransferases (Nat)"/>
    <property type="match status" value="1"/>
</dbReference>
<evidence type="ECO:0000256" key="3">
    <source>
        <dbReference type="ARBA" id="ARBA00022679"/>
    </source>
</evidence>
<keyword evidence="1" id="KW-0813">Transport</keyword>
<dbReference type="GO" id="GO:0005085">
    <property type="term" value="F:guanyl-nucleotide exchange factor activity"/>
    <property type="evidence" value="ECO:0007669"/>
    <property type="project" value="UniProtKB-KW"/>
</dbReference>
<dbReference type="InterPro" id="IPR007515">
    <property type="entry name" value="Mss4"/>
</dbReference>
<dbReference type="InterPro" id="IPR051635">
    <property type="entry name" value="SNAT-like"/>
</dbReference>
<dbReference type="EMBL" id="ML210221">
    <property type="protein sequence ID" value="TFK23309.1"/>
    <property type="molecule type" value="Genomic_DNA"/>
</dbReference>
<dbReference type="InterPro" id="IPR011057">
    <property type="entry name" value="Mss4-like_sf"/>
</dbReference>
<keyword evidence="5 7" id="KW-0012">Acyltransferase</keyword>
<dbReference type="GO" id="GO:0007264">
    <property type="term" value="P:small GTPase-mediated signal transduction"/>
    <property type="evidence" value="ECO:0007669"/>
    <property type="project" value="InterPro"/>
</dbReference>
<evidence type="ECO:0000256" key="1">
    <source>
        <dbReference type="ARBA" id="ARBA00022448"/>
    </source>
</evidence>
<evidence type="ECO:0000256" key="4">
    <source>
        <dbReference type="ARBA" id="ARBA00022927"/>
    </source>
</evidence>